<keyword evidence="3" id="KW-1185">Reference proteome</keyword>
<dbReference type="EMBL" id="PGCP01000005">
    <property type="protein sequence ID" value="PJC94243.1"/>
    <property type="molecule type" value="Genomic_DNA"/>
</dbReference>
<dbReference type="SUPFAM" id="SSF140591">
    <property type="entry name" value="Type III secretion system domain"/>
    <property type="match status" value="1"/>
</dbReference>
<gene>
    <name evidence="2" type="ORF">CUC44_06010</name>
</gene>
<organism evidence="2 3">
    <name type="scientific">Aeromonas lusitana</name>
    <dbReference type="NCBI Taxonomy" id="931529"/>
    <lineage>
        <taxon>Bacteria</taxon>
        <taxon>Pseudomonadati</taxon>
        <taxon>Pseudomonadota</taxon>
        <taxon>Gammaproteobacteria</taxon>
        <taxon>Aeromonadales</taxon>
        <taxon>Aeromonadaceae</taxon>
        <taxon>Aeromonas</taxon>
    </lineage>
</organism>
<dbReference type="InterPro" id="IPR041814">
    <property type="entry name" value="YopR_core"/>
</dbReference>
<dbReference type="RefSeq" id="WP_100859062.1">
    <property type="nucleotide sequence ID" value="NZ_PGCP01000005.1"/>
</dbReference>
<comment type="caution">
    <text evidence="2">The sequence shown here is derived from an EMBL/GenBank/DDBJ whole genome shotgun (WGS) entry which is preliminary data.</text>
</comment>
<dbReference type="AlphaFoldDB" id="A0A2M8HCF8"/>
<evidence type="ECO:0000313" key="3">
    <source>
        <dbReference type="Proteomes" id="UP000232060"/>
    </source>
</evidence>
<feature type="region of interest" description="Disordered" evidence="1">
    <location>
        <begin position="1"/>
        <end position="26"/>
    </location>
</feature>
<accession>A0A2M8HCF8</accession>
<reference evidence="2 3" key="1">
    <citation type="submission" date="2017-11" db="EMBL/GenBank/DDBJ databases">
        <title>Draft genome sequence of environmental isolate Aeromonas lusitania sp. nov. MDC 2473.</title>
        <authorList>
            <person name="Colston S.M."/>
            <person name="Navarro A."/>
            <person name="Martinez-Murcia A.J."/>
            <person name="Graf J."/>
        </authorList>
    </citation>
    <scope>NUCLEOTIDE SEQUENCE [LARGE SCALE GENOMIC DNA]</scope>
    <source>
        <strain evidence="2 3">MDC 2473</strain>
    </source>
</reference>
<dbReference type="Gene3D" id="1.10.10.1000">
    <property type="entry name" value="Type III secretion system virulence factor YopR, core domain"/>
    <property type="match status" value="1"/>
</dbReference>
<dbReference type="OrthoDB" id="6958154at2"/>
<sequence length="184" mass="20672">MRVDGGEAAAPRAVERPAPVPEQGAQRQFERLLGKPEGPNLFTRWQQGEPLEGLLDSAPPAAQRDLLWQIYQRGDESVQGIGKRLSQPVLDKLIEHFGERRPPVVAVIDQPELRALMREFDPLAARREKVLLNVMAAIKGEQGIVPAEFEYLDELARRELMTLIPLNGMVNNLMRNSHKLDLEG</sequence>
<dbReference type="GO" id="GO:0030257">
    <property type="term" value="C:type III protein secretion system complex"/>
    <property type="evidence" value="ECO:0007669"/>
    <property type="project" value="InterPro"/>
</dbReference>
<dbReference type="GO" id="GO:0030254">
    <property type="term" value="P:protein secretion by the type III secretion system"/>
    <property type="evidence" value="ECO:0007669"/>
    <property type="project" value="InterPro"/>
</dbReference>
<protein>
    <submittedName>
        <fullName evidence="2">YopR family type III secretion effector</fullName>
    </submittedName>
</protein>
<evidence type="ECO:0000256" key="1">
    <source>
        <dbReference type="SAM" id="MobiDB-lite"/>
    </source>
</evidence>
<evidence type="ECO:0000313" key="2">
    <source>
        <dbReference type="EMBL" id="PJC94243.1"/>
    </source>
</evidence>
<dbReference type="Proteomes" id="UP000232060">
    <property type="component" value="Unassembled WGS sequence"/>
</dbReference>
<dbReference type="InterPro" id="IPR013349">
    <property type="entry name" value="T3SS_YopR"/>
</dbReference>
<proteinExistence type="predicted"/>
<dbReference type="NCBIfam" id="TIGR02509">
    <property type="entry name" value="type_III_yopR"/>
    <property type="match status" value="1"/>
</dbReference>
<name>A0A2M8HCF8_9GAMM</name>
<dbReference type="Pfam" id="PF09025">
    <property type="entry name" value="T3SS_needle_reg"/>
    <property type="match status" value="1"/>
</dbReference>